<dbReference type="RefSeq" id="WP_248653368.1">
    <property type="nucleotide sequence ID" value="NZ_CP096658.1"/>
</dbReference>
<dbReference type="Gene3D" id="3.30.930.10">
    <property type="entry name" value="Bira Bifunctional Protein, Domain 2"/>
    <property type="match status" value="1"/>
</dbReference>
<dbReference type="CDD" id="cd16443">
    <property type="entry name" value="LplA"/>
    <property type="match status" value="1"/>
</dbReference>
<dbReference type="InterPro" id="IPR045864">
    <property type="entry name" value="aa-tRNA-synth_II/BPL/LPL"/>
</dbReference>
<dbReference type="SUPFAM" id="SSF55681">
    <property type="entry name" value="Class II aaRS and biotin synthetases"/>
    <property type="match status" value="1"/>
</dbReference>
<keyword evidence="2" id="KW-0436">Ligase</keyword>
<dbReference type="PANTHER" id="PTHR43679">
    <property type="entry name" value="OCTANOYLTRANSFERASE LIPM-RELATED"/>
    <property type="match status" value="1"/>
</dbReference>
<name>A0A8U0IEW9_9EURY</name>
<dbReference type="PANTHER" id="PTHR43679:SF2">
    <property type="entry name" value="OCTANOYL-[GCVH]:PROTEIN N-OCTANOYLTRANSFERASE"/>
    <property type="match status" value="1"/>
</dbReference>
<dbReference type="AlphaFoldDB" id="A0A8U0IEW9"/>
<gene>
    <name evidence="2" type="ORF">M0R88_09995</name>
</gene>
<dbReference type="KEGG" id="haxz:M0R88_09995"/>
<reference evidence="2" key="1">
    <citation type="submission" date="2022-04" db="EMBL/GenBank/DDBJ databases">
        <title>Diverse halophilic archaea isolated from saline environments.</title>
        <authorList>
            <person name="Cui H.-L."/>
        </authorList>
    </citation>
    <scope>NUCLEOTIDE SEQUENCE</scope>
    <source>
        <strain evidence="2">XZYJT40</strain>
    </source>
</reference>
<sequence>MALSDREWRLIREESRRGPLNMALDEIAAETAAEEGVRTVRVYQWNPSTLSLGYRQDPDTVAWDYCEREGITVTRRPTGGGGIYHDRHGDISYSIVAPADELPGDLMETYETLCEPVFDAFERLGIDARFTDEKLPEIHQPACYLRELHPAHDIVAGAEGRKISGNAQYRRKDAVIQHGSLTFDLDAERHLATFAAPDTTPARFRERVTAMNREADVTRREAVEAVEEALREWADAEGGAWSDEELARAEARAEAKFESEAWVRDREDPTA</sequence>
<dbReference type="Proteomes" id="UP000830434">
    <property type="component" value="Chromosome"/>
</dbReference>
<dbReference type="EMBL" id="CP096658">
    <property type="protein sequence ID" value="UPV98863.1"/>
    <property type="molecule type" value="Genomic_DNA"/>
</dbReference>
<accession>A0A8U0IEW9</accession>
<organism evidence="2 3">
    <name type="scientific">Halorussus gelatinilyticus</name>
    <dbReference type="NCBI Taxonomy" id="2937524"/>
    <lineage>
        <taxon>Archaea</taxon>
        <taxon>Methanobacteriati</taxon>
        <taxon>Methanobacteriota</taxon>
        <taxon>Stenosarchaea group</taxon>
        <taxon>Halobacteria</taxon>
        <taxon>Halobacteriales</taxon>
        <taxon>Haladaptataceae</taxon>
        <taxon>Halorussus</taxon>
    </lineage>
</organism>
<evidence type="ECO:0000259" key="1">
    <source>
        <dbReference type="PROSITE" id="PS51733"/>
    </source>
</evidence>
<dbReference type="GO" id="GO:0016874">
    <property type="term" value="F:ligase activity"/>
    <property type="evidence" value="ECO:0007669"/>
    <property type="project" value="UniProtKB-KW"/>
</dbReference>
<dbReference type="PROSITE" id="PS51733">
    <property type="entry name" value="BPL_LPL_CATALYTIC"/>
    <property type="match status" value="1"/>
</dbReference>
<keyword evidence="3" id="KW-1185">Reference proteome</keyword>
<dbReference type="GeneID" id="72190188"/>
<evidence type="ECO:0000313" key="2">
    <source>
        <dbReference type="EMBL" id="UPV98863.1"/>
    </source>
</evidence>
<dbReference type="Pfam" id="PF21948">
    <property type="entry name" value="LplA-B_cat"/>
    <property type="match status" value="1"/>
</dbReference>
<proteinExistence type="predicted"/>
<evidence type="ECO:0000313" key="3">
    <source>
        <dbReference type="Proteomes" id="UP000830434"/>
    </source>
</evidence>
<protein>
    <submittedName>
        <fullName evidence="2">Lipoate--protein ligase family protein</fullName>
    </submittedName>
</protein>
<dbReference type="InterPro" id="IPR050664">
    <property type="entry name" value="Octanoyltrans_LipM/LipL"/>
</dbReference>
<feature type="domain" description="BPL/LPL catalytic" evidence="1">
    <location>
        <begin position="34"/>
        <end position="238"/>
    </location>
</feature>
<dbReference type="InterPro" id="IPR004143">
    <property type="entry name" value="BPL_LPL_catalytic"/>
</dbReference>